<name>A0ABU5DLV7_9BURK</name>
<protein>
    <submittedName>
        <fullName evidence="7">Carbohydrate ABC transporter permease</fullName>
    </submittedName>
</protein>
<dbReference type="Pfam" id="PF00528">
    <property type="entry name" value="BPD_transp_1"/>
    <property type="match status" value="1"/>
</dbReference>
<feature type="transmembrane region" description="Helical" evidence="5">
    <location>
        <begin position="12"/>
        <end position="34"/>
    </location>
</feature>
<evidence type="ECO:0000256" key="5">
    <source>
        <dbReference type="RuleBase" id="RU363032"/>
    </source>
</evidence>
<feature type="transmembrane region" description="Helical" evidence="5">
    <location>
        <begin position="85"/>
        <end position="109"/>
    </location>
</feature>
<keyword evidence="3 5" id="KW-1133">Transmembrane helix</keyword>
<dbReference type="PANTHER" id="PTHR43879">
    <property type="entry name" value="ABC TRANSPORTER PERMEASE PROTEIN"/>
    <property type="match status" value="1"/>
</dbReference>
<organism evidence="7 8">
    <name type="scientific">Roseateles agri</name>
    <dbReference type="NCBI Taxonomy" id="3098619"/>
    <lineage>
        <taxon>Bacteria</taxon>
        <taxon>Pseudomonadati</taxon>
        <taxon>Pseudomonadota</taxon>
        <taxon>Betaproteobacteria</taxon>
        <taxon>Burkholderiales</taxon>
        <taxon>Sphaerotilaceae</taxon>
        <taxon>Roseateles</taxon>
    </lineage>
</organism>
<feature type="transmembrane region" description="Helical" evidence="5">
    <location>
        <begin position="261"/>
        <end position="283"/>
    </location>
</feature>
<keyword evidence="2 5" id="KW-0812">Transmembrane</keyword>
<dbReference type="SUPFAM" id="SSF161098">
    <property type="entry name" value="MetI-like"/>
    <property type="match status" value="1"/>
</dbReference>
<dbReference type="InterPro" id="IPR035906">
    <property type="entry name" value="MetI-like_sf"/>
</dbReference>
<evidence type="ECO:0000256" key="3">
    <source>
        <dbReference type="ARBA" id="ARBA00022989"/>
    </source>
</evidence>
<dbReference type="InterPro" id="IPR000515">
    <property type="entry name" value="MetI-like"/>
</dbReference>
<feature type="transmembrane region" description="Helical" evidence="5">
    <location>
        <begin position="198"/>
        <end position="219"/>
    </location>
</feature>
<dbReference type="EMBL" id="JAXCLA010000007">
    <property type="protein sequence ID" value="MDY0747289.1"/>
    <property type="molecule type" value="Genomic_DNA"/>
</dbReference>
<reference evidence="7 8" key="1">
    <citation type="submission" date="2023-11" db="EMBL/GenBank/DDBJ databases">
        <title>Paucibacter sp. nov., isolated from fresh soil in Korea.</title>
        <authorList>
            <person name="Le N.T.T."/>
        </authorList>
    </citation>
    <scope>NUCLEOTIDE SEQUENCE [LARGE SCALE GENOMIC DNA]</scope>
    <source>
        <strain evidence="7 8">R3-3</strain>
    </source>
</reference>
<accession>A0ABU5DLV7</accession>
<keyword evidence="4 5" id="KW-0472">Membrane</keyword>
<evidence type="ECO:0000313" key="8">
    <source>
        <dbReference type="Proteomes" id="UP001285263"/>
    </source>
</evidence>
<dbReference type="CDD" id="cd06261">
    <property type="entry name" value="TM_PBP2"/>
    <property type="match status" value="1"/>
</dbReference>
<comment type="caution">
    <text evidence="7">The sequence shown here is derived from an EMBL/GenBank/DDBJ whole genome shotgun (WGS) entry which is preliminary data.</text>
</comment>
<comment type="similarity">
    <text evidence="5">Belongs to the binding-protein-dependent transport system permease family.</text>
</comment>
<sequence>MRAKSSFRPGRLFIYAMLLVAAVFMLVPLVAMVFTSLKSMPEITGLAPYSGGTILSIPVDPSFDAWKSAWSSACIAVACDGLRPYFWNTIVLCVFSVTISVSIGAVNGYALTKWRFKGDSVIFALLLFGCFIPFQIVLIPIARLLGLMGLSGSMAGLIAVHVIYGISFTTLFFRNFYVTVPDELIKAARIDGAGFWSIFFRVLLPVSAPIAVVAVIWQFTSIWNDFLFGASFSGPNSRPLMVALNNLVNTSTGIKAYNIDMAAAVIAALPTMVVYVLAGKFFVRGLMAGAVKG</sequence>
<dbReference type="Gene3D" id="1.10.3720.10">
    <property type="entry name" value="MetI-like"/>
    <property type="match status" value="1"/>
</dbReference>
<feature type="transmembrane region" description="Helical" evidence="5">
    <location>
        <begin position="154"/>
        <end position="177"/>
    </location>
</feature>
<evidence type="ECO:0000313" key="7">
    <source>
        <dbReference type="EMBL" id="MDY0747289.1"/>
    </source>
</evidence>
<dbReference type="Proteomes" id="UP001285263">
    <property type="component" value="Unassembled WGS sequence"/>
</dbReference>
<gene>
    <name evidence="7" type="ORF">SNE35_22475</name>
</gene>
<evidence type="ECO:0000256" key="2">
    <source>
        <dbReference type="ARBA" id="ARBA00022692"/>
    </source>
</evidence>
<keyword evidence="5" id="KW-0813">Transport</keyword>
<dbReference type="PANTHER" id="PTHR43879:SF1">
    <property type="entry name" value="GLUCOSE IMPORT SYSTEM PERMEASE PROTEIN GLCU"/>
    <property type="match status" value="1"/>
</dbReference>
<feature type="domain" description="ABC transmembrane type-1" evidence="6">
    <location>
        <begin position="86"/>
        <end position="278"/>
    </location>
</feature>
<evidence type="ECO:0000256" key="1">
    <source>
        <dbReference type="ARBA" id="ARBA00004651"/>
    </source>
</evidence>
<comment type="subcellular location">
    <subcellularLocation>
        <location evidence="1 5">Cell membrane</location>
        <topology evidence="1 5">Multi-pass membrane protein</topology>
    </subcellularLocation>
</comment>
<feature type="transmembrane region" description="Helical" evidence="5">
    <location>
        <begin position="121"/>
        <end position="142"/>
    </location>
</feature>
<evidence type="ECO:0000259" key="6">
    <source>
        <dbReference type="PROSITE" id="PS50928"/>
    </source>
</evidence>
<dbReference type="RefSeq" id="WP_320425246.1">
    <property type="nucleotide sequence ID" value="NZ_JAXCLA010000007.1"/>
</dbReference>
<evidence type="ECO:0000256" key="4">
    <source>
        <dbReference type="ARBA" id="ARBA00023136"/>
    </source>
</evidence>
<keyword evidence="8" id="KW-1185">Reference proteome</keyword>
<proteinExistence type="inferred from homology"/>
<dbReference type="PROSITE" id="PS50928">
    <property type="entry name" value="ABC_TM1"/>
    <property type="match status" value="1"/>
</dbReference>